<dbReference type="InterPro" id="IPR009056">
    <property type="entry name" value="Cyt_c-like_dom"/>
</dbReference>
<keyword evidence="4 10" id="KW-0479">Metal-binding</keyword>
<dbReference type="PROSITE" id="PS51007">
    <property type="entry name" value="CYTC"/>
    <property type="match status" value="3"/>
</dbReference>
<dbReference type="GO" id="GO:0005506">
    <property type="term" value="F:iron ion binding"/>
    <property type="evidence" value="ECO:0007669"/>
    <property type="project" value="InterPro"/>
</dbReference>
<reference evidence="12 13" key="1">
    <citation type="submission" date="2019-03" db="EMBL/GenBank/DDBJ databases">
        <title>Genomic Encyclopedia of Type Strains, Phase IV (KMG-IV): sequencing the most valuable type-strain genomes for metagenomic binning, comparative biology and taxonomic classification.</title>
        <authorList>
            <person name="Goeker M."/>
        </authorList>
    </citation>
    <scope>NUCLEOTIDE SEQUENCE [LARGE SCALE GENOMIC DNA]</scope>
    <source>
        <strain evidence="12 13">DSM 23344</strain>
    </source>
</reference>
<feature type="binding site" description="covalent" evidence="9">
    <location>
        <position position="348"/>
    </location>
    <ligand>
        <name>heme c</name>
        <dbReference type="ChEBI" id="CHEBI:61717"/>
        <label>3</label>
    </ligand>
</feature>
<evidence type="ECO:0000313" key="13">
    <source>
        <dbReference type="Proteomes" id="UP000294980"/>
    </source>
</evidence>
<feature type="binding site" description="covalent" evidence="9">
    <location>
        <position position="76"/>
    </location>
    <ligand>
        <name>heme c</name>
        <dbReference type="ChEBI" id="CHEBI:61717"/>
        <label>1</label>
    </ligand>
</feature>
<feature type="domain" description="Cytochrome c" evidence="11">
    <location>
        <begin position="59"/>
        <end position="162"/>
    </location>
</feature>
<proteinExistence type="predicted"/>
<dbReference type="GO" id="GO:0009055">
    <property type="term" value="F:electron transfer activity"/>
    <property type="evidence" value="ECO:0007669"/>
    <property type="project" value="InterPro"/>
</dbReference>
<evidence type="ECO:0000259" key="11">
    <source>
        <dbReference type="PROSITE" id="PS51007"/>
    </source>
</evidence>
<dbReference type="InterPro" id="IPR051459">
    <property type="entry name" value="Cytochrome_c-type_DH"/>
</dbReference>
<comment type="caution">
    <text evidence="12">The sequence shown here is derived from an EMBL/GenBank/DDBJ whole genome shotgun (WGS) entry which is preliminary data.</text>
</comment>
<evidence type="ECO:0000256" key="1">
    <source>
        <dbReference type="ARBA" id="ARBA00004236"/>
    </source>
</evidence>
<accession>A0A4R2KSU8</accession>
<dbReference type="SUPFAM" id="SSF46626">
    <property type="entry name" value="Cytochrome c"/>
    <property type="match status" value="3"/>
</dbReference>
<keyword evidence="13" id="KW-1185">Reference proteome</keyword>
<dbReference type="Gene3D" id="1.10.760.10">
    <property type="entry name" value="Cytochrome c-like domain"/>
    <property type="match status" value="3"/>
</dbReference>
<dbReference type="EMBL" id="SLWX01000006">
    <property type="protein sequence ID" value="TCO75872.1"/>
    <property type="molecule type" value="Genomic_DNA"/>
</dbReference>
<feature type="binding site" description="covalent" evidence="9">
    <location>
        <position position="222"/>
    </location>
    <ligand>
        <name>heme c</name>
        <dbReference type="ChEBI" id="CHEBI:61717"/>
        <label>2</label>
    </ligand>
</feature>
<feature type="binding site" description="axial binding residue" evidence="10">
    <location>
        <position position="349"/>
    </location>
    <ligand>
        <name>heme c</name>
        <dbReference type="ChEBI" id="CHEBI:61717"/>
        <label>3</label>
    </ligand>
    <ligandPart>
        <name>Fe</name>
        <dbReference type="ChEBI" id="CHEBI:18248"/>
    </ligandPart>
</feature>
<dbReference type="PANTHER" id="PTHR35008:SF8">
    <property type="entry name" value="ALCOHOL DEHYDROGENASE CYTOCHROME C SUBUNIT"/>
    <property type="match status" value="1"/>
</dbReference>
<name>A0A4R2KSU8_9GAMM</name>
<dbReference type="GO" id="GO:0016614">
    <property type="term" value="F:oxidoreductase activity, acting on CH-OH group of donors"/>
    <property type="evidence" value="ECO:0007669"/>
    <property type="project" value="InterPro"/>
</dbReference>
<evidence type="ECO:0000313" key="12">
    <source>
        <dbReference type="EMBL" id="TCO75872.1"/>
    </source>
</evidence>
<dbReference type="PIRSF" id="PIRSF000018">
    <property type="entry name" value="Mb_ADH_cyt_c"/>
    <property type="match status" value="1"/>
</dbReference>
<keyword evidence="2" id="KW-1003">Cell membrane</keyword>
<feature type="binding site" description="covalent" evidence="9">
    <location>
        <position position="73"/>
    </location>
    <ligand>
        <name>heme c</name>
        <dbReference type="ChEBI" id="CHEBI:61717"/>
        <label>1</label>
    </ligand>
</feature>
<evidence type="ECO:0000256" key="10">
    <source>
        <dbReference type="PIRSR" id="PIRSR000018-51"/>
    </source>
</evidence>
<dbReference type="GO" id="GO:0005886">
    <property type="term" value="C:plasma membrane"/>
    <property type="evidence" value="ECO:0007669"/>
    <property type="project" value="UniProtKB-SubCell"/>
</dbReference>
<dbReference type="Proteomes" id="UP000294980">
    <property type="component" value="Unassembled WGS sequence"/>
</dbReference>
<keyword evidence="5" id="KW-0732">Signal</keyword>
<evidence type="ECO:0000256" key="4">
    <source>
        <dbReference type="ARBA" id="ARBA00022723"/>
    </source>
</evidence>
<feature type="binding site" description="covalent" evidence="9">
    <location>
        <position position="219"/>
    </location>
    <ligand>
        <name>heme c</name>
        <dbReference type="ChEBI" id="CHEBI:61717"/>
        <label>2</label>
    </ligand>
</feature>
<keyword evidence="3 9" id="KW-0349">Heme</keyword>
<comment type="subcellular location">
    <subcellularLocation>
        <location evidence="1">Cell membrane</location>
    </subcellularLocation>
</comment>
<dbReference type="RefSeq" id="WP_240624274.1">
    <property type="nucleotide sequence ID" value="NZ_QQSW01000005.1"/>
</dbReference>
<sequence length="443" mass="47675">MINFHIERLESRTFDAAPAGASSVLRSMLLALAIAVSLAGQASSVDAATAAGPGKITSDTHQRGEYLTSAGNCVSCHTSDNGRPFAGGLAFETPYGTIYSTNITPDADTGIGQWSLKEFTVAMRQGERPDGEHLYPVFPYTSFTNISDADIADIYAYLKTVAPVKSSPPQNDLDFPYNQRWALGIWKFLFLEDRRFEPEPAQSAQWNRGAYLVEALGHCGECHTPRNFLGATDADLAMTGSTYMERVEGKLSAWSAPNLTAASSGLAMWSTEDIAGYLKLGFSHRAGVFGPMNKVVVNSTRHLSTEDVSAVATYLKSLPANSRPSAEPASDEVLRAGAIQYDIHCGTCHLPTGEGSAETGPPLVGSPVVLDTDPSSLINITLYGAQLPKIAPSTEWQARGWKRMEAYANKLSDEQTAALLSYLRNAWGHEAGAVSREQVATQR</sequence>
<evidence type="ECO:0000256" key="8">
    <source>
        <dbReference type="ARBA" id="ARBA00023136"/>
    </source>
</evidence>
<comment type="cofactor">
    <cofactor evidence="9">
        <name>heme c</name>
        <dbReference type="ChEBI" id="CHEBI:61717"/>
    </cofactor>
    <text evidence="9">Binds 3 heme c groups covalently per subunit.</text>
</comment>
<keyword evidence="7 10" id="KW-0408">Iron</keyword>
<protein>
    <submittedName>
        <fullName evidence="12">Mono/diheme cytochrome c family protein</fullName>
    </submittedName>
</protein>
<gene>
    <name evidence="12" type="ORF">EV688_10662</name>
</gene>
<keyword evidence="6" id="KW-0677">Repeat</keyword>
<evidence type="ECO:0000256" key="2">
    <source>
        <dbReference type="ARBA" id="ARBA00022475"/>
    </source>
</evidence>
<feature type="binding site" description="axial binding residue" evidence="10">
    <location>
        <position position="77"/>
    </location>
    <ligand>
        <name>heme c</name>
        <dbReference type="ChEBI" id="CHEBI:61717"/>
        <label>1</label>
    </ligand>
    <ligandPart>
        <name>Fe</name>
        <dbReference type="ChEBI" id="CHEBI:18248"/>
    </ligandPart>
</feature>
<evidence type="ECO:0000256" key="3">
    <source>
        <dbReference type="ARBA" id="ARBA00022617"/>
    </source>
</evidence>
<dbReference type="GO" id="GO:0020037">
    <property type="term" value="F:heme binding"/>
    <property type="evidence" value="ECO:0007669"/>
    <property type="project" value="InterPro"/>
</dbReference>
<evidence type="ECO:0000256" key="6">
    <source>
        <dbReference type="ARBA" id="ARBA00022737"/>
    </source>
</evidence>
<dbReference type="InterPro" id="IPR014353">
    <property type="entry name" value="Membr-bd_ADH_cyt_c"/>
</dbReference>
<dbReference type="PANTHER" id="PTHR35008">
    <property type="entry name" value="BLL4482 PROTEIN-RELATED"/>
    <property type="match status" value="1"/>
</dbReference>
<dbReference type="InterPro" id="IPR036909">
    <property type="entry name" value="Cyt_c-like_dom_sf"/>
</dbReference>
<evidence type="ECO:0000256" key="5">
    <source>
        <dbReference type="ARBA" id="ARBA00022729"/>
    </source>
</evidence>
<organism evidence="12 13">
    <name type="scientific">Chromatocurvus halotolerans</name>
    <dbReference type="NCBI Taxonomy" id="1132028"/>
    <lineage>
        <taxon>Bacteria</taxon>
        <taxon>Pseudomonadati</taxon>
        <taxon>Pseudomonadota</taxon>
        <taxon>Gammaproteobacteria</taxon>
        <taxon>Cellvibrionales</taxon>
        <taxon>Halieaceae</taxon>
        <taxon>Chromatocurvus</taxon>
    </lineage>
</organism>
<feature type="domain" description="Cytochrome c" evidence="11">
    <location>
        <begin position="204"/>
        <end position="319"/>
    </location>
</feature>
<feature type="domain" description="Cytochrome c" evidence="11">
    <location>
        <begin position="332"/>
        <end position="427"/>
    </location>
</feature>
<dbReference type="AlphaFoldDB" id="A0A4R2KSU8"/>
<feature type="binding site" description="axial binding residue" evidence="10">
    <location>
        <position position="223"/>
    </location>
    <ligand>
        <name>heme c</name>
        <dbReference type="ChEBI" id="CHEBI:61717"/>
        <label>2</label>
    </ligand>
    <ligandPart>
        <name>Fe</name>
        <dbReference type="ChEBI" id="CHEBI:18248"/>
    </ligandPart>
</feature>
<evidence type="ECO:0000256" key="9">
    <source>
        <dbReference type="PIRSR" id="PIRSR000018-50"/>
    </source>
</evidence>
<evidence type="ECO:0000256" key="7">
    <source>
        <dbReference type="ARBA" id="ARBA00023004"/>
    </source>
</evidence>
<feature type="binding site" description="covalent" evidence="9">
    <location>
        <position position="345"/>
    </location>
    <ligand>
        <name>heme c</name>
        <dbReference type="ChEBI" id="CHEBI:61717"/>
        <label>3</label>
    </ligand>
</feature>
<dbReference type="Pfam" id="PF00034">
    <property type="entry name" value="Cytochrom_C"/>
    <property type="match status" value="2"/>
</dbReference>
<keyword evidence="8" id="KW-0472">Membrane</keyword>